<feature type="modified residue" description="4-aspartylphosphate" evidence="2">
    <location>
        <position position="52"/>
    </location>
</feature>
<dbReference type="GO" id="GO:0016791">
    <property type="term" value="F:phosphatase activity"/>
    <property type="evidence" value="ECO:0007669"/>
    <property type="project" value="TreeGrafter"/>
</dbReference>
<dbReference type="SUPFAM" id="SSF81606">
    <property type="entry name" value="PP2C-like"/>
    <property type="match status" value="1"/>
</dbReference>
<dbReference type="Gene3D" id="3.30.565.10">
    <property type="entry name" value="Histidine kinase-like ATPase, C-terminal domain"/>
    <property type="match status" value="1"/>
</dbReference>
<sequence>MPLVLIVDDESMNRRILRAMLERDNYRVIEAENGIQALAQCQAHDVDVVLLDILMPEMDGYETAAELKRTNTRVYTPIIFITALEDNPSLARCLDVGGDDFMPKPFDLQILRAKLHAHLRIRHLVSESNKQTDALTYYQNQTEREHELVEHIFNNALQHKDKPKGVDSHLSPASMFNGDVFLNALGPNGSQYYLLGDFTGHGLAAATGALPVARIFYTMVEKNLAVGDIARELNAALYDLLPAHMFCAATIFEISANAQSATFWMGGLPDGYLIDHSGYMLSQLESKHMALGILDDEEFERDVRHITLNEYSRIVVYTDGIIEAENAQQHQFGYSGLLRTLASQAMIRTDNIIAAVHYFTGNEDQQDDYSVVIIDPQPQAPLQPINHTISPLPIELEVALSAEELKTVDPVAQLMDLVGHLPGLNTHKSTLFILLSEAYNNALEHGILGLDSALKADDDGFLQYYSEREQRLSELTEGEICLRVCYQPQQRTLLLSVKDSGAGFSLEPAAGSQLQHSYGRGIELLKELAEDVEYNQAGNEIRIRYHID</sequence>
<reference evidence="5" key="2">
    <citation type="submission" date="2019-06" db="EMBL/GenBank/DDBJ databases">
        <title>Co-occurence of chitin degradation, pigmentation and bioactivity in marine Pseudoalteromonas.</title>
        <authorList>
            <person name="Sonnenschein E.C."/>
            <person name="Bech P.K."/>
        </authorList>
    </citation>
    <scope>NUCLEOTIDE SEQUENCE [LARGE SCALE GENOMIC DNA]</scope>
    <source>
        <strain evidence="5">S2897</strain>
    </source>
</reference>
<dbReference type="Pfam" id="PF07228">
    <property type="entry name" value="SpoIIE"/>
    <property type="match status" value="1"/>
</dbReference>
<accession>A0A5S3Z7U1</accession>
<dbReference type="InterPro" id="IPR036890">
    <property type="entry name" value="HATPase_C_sf"/>
</dbReference>
<proteinExistence type="predicted"/>
<keyword evidence="2" id="KW-0597">Phosphoprotein</keyword>
<evidence type="ECO:0000313" key="4">
    <source>
        <dbReference type="EMBL" id="TMP88101.1"/>
    </source>
</evidence>
<feature type="domain" description="Response regulatory" evidence="3">
    <location>
        <begin position="3"/>
        <end position="119"/>
    </location>
</feature>
<dbReference type="SMART" id="SM00331">
    <property type="entry name" value="PP2C_SIG"/>
    <property type="match status" value="1"/>
</dbReference>
<dbReference type="CDD" id="cd16936">
    <property type="entry name" value="HATPase_RsbW-like"/>
    <property type="match status" value="1"/>
</dbReference>
<comment type="caution">
    <text evidence="4">The sequence shown here is derived from an EMBL/GenBank/DDBJ whole genome shotgun (WGS) entry which is preliminary data.</text>
</comment>
<dbReference type="SUPFAM" id="SSF52172">
    <property type="entry name" value="CheY-like"/>
    <property type="match status" value="1"/>
</dbReference>
<evidence type="ECO:0000256" key="2">
    <source>
        <dbReference type="PROSITE-ProRule" id="PRU00169"/>
    </source>
</evidence>
<dbReference type="PANTHER" id="PTHR43156:SF2">
    <property type="entry name" value="STAGE II SPORULATION PROTEIN E"/>
    <property type="match status" value="1"/>
</dbReference>
<dbReference type="SMART" id="SM00448">
    <property type="entry name" value="REC"/>
    <property type="match status" value="1"/>
</dbReference>
<evidence type="ECO:0000313" key="5">
    <source>
        <dbReference type="Proteomes" id="UP000305874"/>
    </source>
</evidence>
<keyword evidence="1" id="KW-0378">Hydrolase</keyword>
<dbReference type="Pfam" id="PF00072">
    <property type="entry name" value="Response_reg"/>
    <property type="match status" value="1"/>
</dbReference>
<dbReference type="AlphaFoldDB" id="A0A5S3Z7U1"/>
<reference evidence="4 5" key="1">
    <citation type="submission" date="2017-12" db="EMBL/GenBank/DDBJ databases">
        <authorList>
            <person name="Paulsen S."/>
            <person name="Gram L.K."/>
        </authorList>
    </citation>
    <scope>NUCLEOTIDE SEQUENCE [LARGE SCALE GENOMIC DNA]</scope>
    <source>
        <strain evidence="4 5">S2897</strain>
    </source>
</reference>
<gene>
    <name evidence="4" type="ORF">CWC05_04915</name>
</gene>
<dbReference type="InterPro" id="IPR036457">
    <property type="entry name" value="PPM-type-like_dom_sf"/>
</dbReference>
<evidence type="ECO:0000259" key="3">
    <source>
        <dbReference type="PROSITE" id="PS50110"/>
    </source>
</evidence>
<dbReference type="InterPro" id="IPR001789">
    <property type="entry name" value="Sig_transdc_resp-reg_receiver"/>
</dbReference>
<name>A0A5S3Z7U1_9GAMM</name>
<dbReference type="Pfam" id="PF13581">
    <property type="entry name" value="HATPase_c_2"/>
    <property type="match status" value="1"/>
</dbReference>
<dbReference type="STRING" id="151081.TW72_16385"/>
<dbReference type="EMBL" id="PNCG01000003">
    <property type="protein sequence ID" value="TMP88101.1"/>
    <property type="molecule type" value="Genomic_DNA"/>
</dbReference>
<dbReference type="GO" id="GO:0000160">
    <property type="term" value="P:phosphorelay signal transduction system"/>
    <property type="evidence" value="ECO:0007669"/>
    <property type="project" value="InterPro"/>
</dbReference>
<dbReference type="PANTHER" id="PTHR43156">
    <property type="entry name" value="STAGE II SPORULATION PROTEIN E-RELATED"/>
    <property type="match status" value="1"/>
</dbReference>
<dbReference type="Gene3D" id="3.60.40.10">
    <property type="entry name" value="PPM-type phosphatase domain"/>
    <property type="match status" value="1"/>
</dbReference>
<dbReference type="InterPro" id="IPR052016">
    <property type="entry name" value="Bact_Sigma-Reg"/>
</dbReference>
<organism evidence="4 5">
    <name type="scientific">Pseudoalteromonas ruthenica</name>
    <dbReference type="NCBI Taxonomy" id="151081"/>
    <lineage>
        <taxon>Bacteria</taxon>
        <taxon>Pseudomonadati</taxon>
        <taxon>Pseudomonadota</taxon>
        <taxon>Gammaproteobacteria</taxon>
        <taxon>Alteromonadales</taxon>
        <taxon>Pseudoalteromonadaceae</taxon>
        <taxon>Pseudoalteromonas</taxon>
    </lineage>
</organism>
<dbReference type="InterPro" id="IPR001932">
    <property type="entry name" value="PPM-type_phosphatase-like_dom"/>
</dbReference>
<dbReference type="InterPro" id="IPR003594">
    <property type="entry name" value="HATPase_dom"/>
</dbReference>
<dbReference type="Proteomes" id="UP000305874">
    <property type="component" value="Unassembled WGS sequence"/>
</dbReference>
<dbReference type="InterPro" id="IPR011006">
    <property type="entry name" value="CheY-like_superfamily"/>
</dbReference>
<evidence type="ECO:0000256" key="1">
    <source>
        <dbReference type="ARBA" id="ARBA00022801"/>
    </source>
</evidence>
<dbReference type="Gene3D" id="3.40.50.2300">
    <property type="match status" value="1"/>
</dbReference>
<dbReference type="PROSITE" id="PS50110">
    <property type="entry name" value="RESPONSE_REGULATORY"/>
    <property type="match status" value="1"/>
</dbReference>
<protein>
    <submittedName>
        <fullName evidence="4">Fused response regulator/phosphatase</fullName>
    </submittedName>
</protein>